<dbReference type="PANTHER" id="PTHR36303:SF1">
    <property type="entry name" value="2',3'-CYCLIC-NUCLEOTIDE 2'-PHOSPHODIESTERASE"/>
    <property type="match status" value="1"/>
</dbReference>
<dbReference type="AlphaFoldDB" id="A0A1U9Z5W8"/>
<proteinExistence type="predicted"/>
<dbReference type="Pfam" id="PF13277">
    <property type="entry name" value="YmdB"/>
    <property type="match status" value="1"/>
</dbReference>
<feature type="binding site" evidence="2">
    <location>
        <position position="40"/>
    </location>
    <ligand>
        <name>Fe cation</name>
        <dbReference type="ChEBI" id="CHEBI:24875"/>
        <label>1</label>
    </ligand>
</feature>
<name>A0A1U9Z5W8_9HYPH</name>
<feature type="binding site" evidence="2">
    <location>
        <position position="179"/>
    </location>
    <ligand>
        <name>Fe cation</name>
        <dbReference type="ChEBI" id="CHEBI:24875"/>
        <label>2</label>
    </ligand>
</feature>
<dbReference type="RefSeq" id="WP_018066650.1">
    <property type="nucleotide sequence ID" value="NZ_AQWH01000026.1"/>
</dbReference>
<dbReference type="InterPro" id="IPR005235">
    <property type="entry name" value="YmdB-like"/>
</dbReference>
<keyword evidence="2" id="KW-0479">Metal-binding</keyword>
<protein>
    <submittedName>
        <fullName evidence="3">Metallophosphoesterase, MG_246/ family</fullName>
    </submittedName>
</protein>
<dbReference type="InterPro" id="IPR029052">
    <property type="entry name" value="Metallo-depent_PP-like"/>
</dbReference>
<dbReference type="KEGG" id="mmed:Mame_03750"/>
<feature type="active site" description="Proton donor" evidence="1">
    <location>
        <position position="68"/>
    </location>
</feature>
<keyword evidence="4" id="KW-1185">Reference proteome</keyword>
<dbReference type="STRING" id="1122214.Mame_03750"/>
<dbReference type="Proteomes" id="UP000191135">
    <property type="component" value="Chromosome"/>
</dbReference>
<feature type="binding site" evidence="2">
    <location>
        <position position="8"/>
    </location>
    <ligand>
        <name>Fe cation</name>
        <dbReference type="ChEBI" id="CHEBI:24875"/>
        <label>1</label>
    </ligand>
</feature>
<organism evidence="3 4">
    <name type="scientific">Martelella mediterranea DSM 17316</name>
    <dbReference type="NCBI Taxonomy" id="1122214"/>
    <lineage>
        <taxon>Bacteria</taxon>
        <taxon>Pseudomonadati</taxon>
        <taxon>Pseudomonadota</taxon>
        <taxon>Alphaproteobacteria</taxon>
        <taxon>Hyphomicrobiales</taxon>
        <taxon>Aurantimonadaceae</taxon>
        <taxon>Martelella</taxon>
    </lineage>
</organism>
<feature type="binding site" evidence="2">
    <location>
        <position position="39"/>
    </location>
    <ligand>
        <name>Fe cation</name>
        <dbReference type="ChEBI" id="CHEBI:24875"/>
        <label>2</label>
    </ligand>
</feature>
<dbReference type="eggNOG" id="COG1692">
    <property type="taxonomic scope" value="Bacteria"/>
</dbReference>
<dbReference type="GO" id="GO:0004113">
    <property type="term" value="F:2',3'-cyclic-nucleotide 3'-phosphodiesterase activity"/>
    <property type="evidence" value="ECO:0007669"/>
    <property type="project" value="TreeGrafter"/>
</dbReference>
<feature type="binding site" evidence="2">
    <location>
        <position position="181"/>
    </location>
    <ligand>
        <name>Fe cation</name>
        <dbReference type="ChEBI" id="CHEBI:24875"/>
        <label>1</label>
    </ligand>
</feature>
<evidence type="ECO:0000313" key="4">
    <source>
        <dbReference type="Proteomes" id="UP000191135"/>
    </source>
</evidence>
<feature type="binding site" evidence="2">
    <location>
        <position position="39"/>
    </location>
    <ligand>
        <name>Fe cation</name>
        <dbReference type="ChEBI" id="CHEBI:24875"/>
        <label>1</label>
    </ligand>
</feature>
<dbReference type="GO" id="GO:0046872">
    <property type="term" value="F:metal ion binding"/>
    <property type="evidence" value="ECO:0007669"/>
    <property type="project" value="UniProtKB-KW"/>
</dbReference>
<dbReference type="PIRSF" id="PIRSF004789">
    <property type="entry name" value="DR1281"/>
    <property type="match status" value="1"/>
</dbReference>
<feature type="binding site" evidence="2">
    <location>
        <position position="154"/>
    </location>
    <ligand>
        <name>Fe cation</name>
        <dbReference type="ChEBI" id="CHEBI:24875"/>
        <label>2</label>
    </ligand>
</feature>
<dbReference type="EMBL" id="CP020330">
    <property type="protein sequence ID" value="AQZ53054.1"/>
    <property type="molecule type" value="Genomic_DNA"/>
</dbReference>
<reference evidence="3 4" key="1">
    <citation type="submission" date="2017-03" db="EMBL/GenBank/DDBJ databases">
        <title>Foreign affairs: Plasmid Transfer between Roseobacters and Rhizobia.</title>
        <authorList>
            <person name="Bartling P."/>
            <person name="Bunk B."/>
            <person name="Overmann J."/>
            <person name="Brinkmann H."/>
            <person name="Petersen J."/>
        </authorList>
    </citation>
    <scope>NUCLEOTIDE SEQUENCE [LARGE SCALE GENOMIC DNA]</scope>
    <source>
        <strain evidence="3 4">MACL11</strain>
    </source>
</reference>
<dbReference type="Gene3D" id="3.60.21.10">
    <property type="match status" value="1"/>
</dbReference>
<sequence length="274" mass="29567">MRLLFLGDMVGKTGRTAVWERLPGLISDLKLDFVIVNGENAAGGFGITETIFQDTIDAGADVVTTGNHVWDQKDAIIFADRHEQFLRPANYPAGTPGRGSSLYYARNGARVLVANIMGRVFMHPELDDPFKAAETILEACPLKSEADAIVFDFHAEATSEKQAFGHFVDGRASLVVGTHTHVPTADCQILNGGTGFMSDAGMCGDYDSSLGMDKEEPLNRFISKMNKSRFEAATGPATICGLGVEISDRTGLAEKIAPLRLGPRLEETVPGFWA</sequence>
<feature type="binding site" evidence="2">
    <location>
        <position position="67"/>
    </location>
    <ligand>
        <name>Fe cation</name>
        <dbReference type="ChEBI" id="CHEBI:24875"/>
        <label>2</label>
    </ligand>
</feature>
<evidence type="ECO:0000256" key="2">
    <source>
        <dbReference type="PIRSR" id="PIRSR004789-51"/>
    </source>
</evidence>
<dbReference type="SUPFAM" id="SSF56300">
    <property type="entry name" value="Metallo-dependent phosphatases"/>
    <property type="match status" value="1"/>
</dbReference>
<dbReference type="OrthoDB" id="9801109at2"/>
<dbReference type="PANTHER" id="PTHR36303">
    <property type="entry name" value="2',3'-CYCLIC-NUCLEOTIDE 2'-PHOSPHODIESTERASE"/>
    <property type="match status" value="1"/>
</dbReference>
<accession>A0A1U9Z5W8</accession>
<gene>
    <name evidence="3" type="ORF">Mame_03750</name>
</gene>
<evidence type="ECO:0000313" key="3">
    <source>
        <dbReference type="EMBL" id="AQZ53054.1"/>
    </source>
</evidence>
<evidence type="ECO:0000256" key="1">
    <source>
        <dbReference type="PIRSR" id="PIRSR004789-50"/>
    </source>
</evidence>